<name>V5IQX6_NEUCR</name>
<sequence length="199" mass="22362">MRDKRRPPLPTQPAFAHVTRQTCLFGHNMTICESLQLWSSPPFKYMSQDVVQLHAASRAHWEYLTSAFGYLPLNMVIPSASNIELITHRTAVTRRHYTSNGRRVGGQQASHIALNRYFILPWFALLRWRRLSRVPVFSPPLLLCGVLHCTKRTPSDGRASGLSGMKVPVRTSVFIGSHKILKKIDGSGGDDRGAVWLGC</sequence>
<reference evidence="1 2" key="1">
    <citation type="journal article" date="2003" name="Nature">
        <title>The genome sequence of the filamentous fungus Neurospora crassa.</title>
        <authorList>
            <person name="Galagan J.E."/>
            <person name="Calvo S.E."/>
            <person name="Borkovich K.A."/>
            <person name="Selker E.U."/>
            <person name="Read N.D."/>
            <person name="Jaffe D."/>
            <person name="FitzHugh W."/>
            <person name="Ma L.J."/>
            <person name="Smirnov S."/>
            <person name="Purcell S."/>
            <person name="Rehman B."/>
            <person name="Elkins T."/>
            <person name="Engels R."/>
            <person name="Wang S."/>
            <person name="Nielsen C.B."/>
            <person name="Butler J."/>
            <person name="Endrizzi M."/>
            <person name="Qui D."/>
            <person name="Ianakiev P."/>
            <person name="Bell-Pedersen D."/>
            <person name="Nelson M.A."/>
            <person name="Werner-Washburne M."/>
            <person name="Selitrennikoff C.P."/>
            <person name="Kinsey J.A."/>
            <person name="Braun E.L."/>
            <person name="Zelter A."/>
            <person name="Schulte U."/>
            <person name="Kothe G.O."/>
            <person name="Jedd G."/>
            <person name="Mewes W."/>
            <person name="Staben C."/>
            <person name="Marcotte E."/>
            <person name="Greenberg D."/>
            <person name="Roy A."/>
            <person name="Foley K."/>
            <person name="Naylor J."/>
            <person name="Stange-Thomann N."/>
            <person name="Barrett R."/>
            <person name="Gnerre S."/>
            <person name="Kamal M."/>
            <person name="Kamvysselis M."/>
            <person name="Mauceli E."/>
            <person name="Bielke C."/>
            <person name="Rudd S."/>
            <person name="Frishman D."/>
            <person name="Krystofova S."/>
            <person name="Rasmussen C."/>
            <person name="Metzenberg R.L."/>
            <person name="Perkins D.D."/>
            <person name="Kroken S."/>
            <person name="Cogoni C."/>
            <person name="Macino G."/>
            <person name="Catcheside D."/>
            <person name="Li W."/>
            <person name="Pratt R.J."/>
            <person name="Osmani S.A."/>
            <person name="DeSouza C.P."/>
            <person name="Glass L."/>
            <person name="Orbach M.J."/>
            <person name="Berglund J.A."/>
            <person name="Voelker R."/>
            <person name="Yarden O."/>
            <person name="Plamann M."/>
            <person name="Seiler S."/>
            <person name="Dunlap J."/>
            <person name="Radford A."/>
            <person name="Aramayo R."/>
            <person name="Natvig D.O."/>
            <person name="Alex L.A."/>
            <person name="Mannhaupt G."/>
            <person name="Ebbole D.J."/>
            <person name="Freitag M."/>
            <person name="Paulsen I."/>
            <person name="Sachs M.S."/>
            <person name="Lander E.S."/>
            <person name="Nusbaum C."/>
            <person name="Birren B."/>
        </authorList>
    </citation>
    <scope>NUCLEOTIDE SEQUENCE [LARGE SCALE GENOMIC DNA]</scope>
    <source>
        <strain evidence="2">ATCC 24698 / 74-OR23-1A / CBS 708.71 / DSM 1257 / FGSC 987</strain>
    </source>
</reference>
<dbReference type="KEGG" id="ncr:NCU16382"/>
<accession>V5IQX6</accession>
<gene>
    <name evidence="1" type="ORF">NCU16382</name>
</gene>
<evidence type="ECO:0000313" key="2">
    <source>
        <dbReference type="Proteomes" id="UP000001805"/>
    </source>
</evidence>
<evidence type="ECO:0000313" key="1">
    <source>
        <dbReference type="EMBL" id="ESA44004.1"/>
    </source>
</evidence>
<organism evidence="1 2">
    <name type="scientific">Neurospora crassa (strain ATCC 24698 / 74-OR23-1A / CBS 708.71 / DSM 1257 / FGSC 987)</name>
    <dbReference type="NCBI Taxonomy" id="367110"/>
    <lineage>
        <taxon>Eukaryota</taxon>
        <taxon>Fungi</taxon>
        <taxon>Dikarya</taxon>
        <taxon>Ascomycota</taxon>
        <taxon>Pezizomycotina</taxon>
        <taxon>Sordariomycetes</taxon>
        <taxon>Sordariomycetidae</taxon>
        <taxon>Sordariales</taxon>
        <taxon>Sordariaceae</taxon>
        <taxon>Neurospora</taxon>
    </lineage>
</organism>
<dbReference type="VEuPathDB" id="FungiDB:NCU16382"/>
<keyword evidence="2" id="KW-1185">Reference proteome</keyword>
<dbReference type="EMBL" id="CM002236">
    <property type="protein sequence ID" value="ESA44004.1"/>
    <property type="molecule type" value="Genomic_DNA"/>
</dbReference>
<dbReference type="InParanoid" id="V5IQX6"/>
<protein>
    <submittedName>
        <fullName evidence="1">Uncharacterized protein</fullName>
    </submittedName>
</protein>
<dbReference type="Proteomes" id="UP000001805">
    <property type="component" value="Chromosome 1, Linkage Group I"/>
</dbReference>
<dbReference type="AlphaFoldDB" id="V5IQX6"/>
<proteinExistence type="predicted"/>
<dbReference type="RefSeq" id="XP_011393375.1">
    <property type="nucleotide sequence ID" value="XM_011395073.1"/>
</dbReference>
<dbReference type="GeneID" id="23569436"/>